<proteinExistence type="predicted"/>
<protein>
    <submittedName>
        <fullName evidence="1">Uncharacterized protein</fullName>
    </submittedName>
</protein>
<reference evidence="1" key="1">
    <citation type="submission" date="2013-07" db="EMBL/GenBank/DDBJ databases">
        <title>The genome of an arbuscular mycorrhizal fungus provides insights into the evolution of the oldest plant symbiosis.</title>
        <authorList>
            <consortium name="DOE Joint Genome Institute"/>
            <person name="Tisserant E."/>
            <person name="Malbreil M."/>
            <person name="Kuo A."/>
            <person name="Kohler A."/>
            <person name="Symeonidi A."/>
            <person name="Balestrini R."/>
            <person name="Charron P."/>
            <person name="Duensing N."/>
            <person name="Frei-dit-Frey N."/>
            <person name="Gianinazzi-Pearson V."/>
            <person name="Gilbert B."/>
            <person name="Handa Y."/>
            <person name="Hijri M."/>
            <person name="Kaul R."/>
            <person name="Kawaguchi M."/>
            <person name="Krajinski F."/>
            <person name="Lammers P."/>
            <person name="Lapierre D."/>
            <person name="Masclaux F.G."/>
            <person name="Murat C."/>
            <person name="Morin E."/>
            <person name="Ndikumana S."/>
            <person name="Pagni M."/>
            <person name="Petitpierre D."/>
            <person name="Requena N."/>
            <person name="Rosikiewicz P."/>
            <person name="Riley R."/>
            <person name="Saito K."/>
            <person name="San Clemente H."/>
            <person name="Shapiro H."/>
            <person name="van Tuinen D."/>
            <person name="Becard G."/>
            <person name="Bonfante P."/>
            <person name="Paszkowski U."/>
            <person name="Shachar-Hill Y."/>
            <person name="Young J.P."/>
            <person name="Sanders I.R."/>
            <person name="Henrissat B."/>
            <person name="Rensing S.A."/>
            <person name="Grigoriev I.V."/>
            <person name="Corradi N."/>
            <person name="Roux C."/>
            <person name="Martin F."/>
        </authorList>
    </citation>
    <scope>NUCLEOTIDE SEQUENCE</scope>
    <source>
        <strain evidence="1">DAOM 197198</strain>
    </source>
</reference>
<evidence type="ECO:0000313" key="1">
    <source>
        <dbReference type="EMBL" id="ERZ95261.1"/>
    </source>
</evidence>
<organism evidence="1">
    <name type="scientific">Rhizophagus irregularis (strain DAOM 181602 / DAOM 197198 / MUCL 43194)</name>
    <name type="common">Arbuscular mycorrhizal fungus</name>
    <name type="synonym">Glomus intraradices</name>
    <dbReference type="NCBI Taxonomy" id="747089"/>
    <lineage>
        <taxon>Eukaryota</taxon>
        <taxon>Fungi</taxon>
        <taxon>Fungi incertae sedis</taxon>
        <taxon>Mucoromycota</taxon>
        <taxon>Glomeromycotina</taxon>
        <taxon>Glomeromycetes</taxon>
        <taxon>Glomerales</taxon>
        <taxon>Glomeraceae</taxon>
        <taxon>Rhizophagus</taxon>
    </lineage>
</organism>
<name>U9SJJ1_RHIID</name>
<gene>
    <name evidence="1" type="ORF">GLOINDRAFT_13814</name>
</gene>
<dbReference type="HOGENOM" id="CLU_2706145_0_0_1"/>
<sequence>MKFYILETSLNILLSIDSKDVKLPSFDASGYDNSNRLCFIFPQSLDDGCQLSFELFFLCLSSNECLAWARSKI</sequence>
<dbReference type="EMBL" id="KI301388">
    <property type="protein sequence ID" value="ERZ95261.1"/>
    <property type="molecule type" value="Genomic_DNA"/>
</dbReference>
<accession>U9SJJ1</accession>
<dbReference type="AlphaFoldDB" id="U9SJJ1"/>